<feature type="region of interest" description="Disordered" evidence="1">
    <location>
        <begin position="48"/>
        <end position="128"/>
    </location>
</feature>
<proteinExistence type="predicted"/>
<comment type="caution">
    <text evidence="2">The sequence shown here is derived from an EMBL/GenBank/DDBJ whole genome shotgun (WGS) entry which is preliminary data.</text>
</comment>
<accession>A0A3L6RFC5</accession>
<keyword evidence="3" id="KW-1185">Reference proteome</keyword>
<organism evidence="2 3">
    <name type="scientific">Panicum miliaceum</name>
    <name type="common">Proso millet</name>
    <name type="synonym">Broomcorn millet</name>
    <dbReference type="NCBI Taxonomy" id="4540"/>
    <lineage>
        <taxon>Eukaryota</taxon>
        <taxon>Viridiplantae</taxon>
        <taxon>Streptophyta</taxon>
        <taxon>Embryophyta</taxon>
        <taxon>Tracheophyta</taxon>
        <taxon>Spermatophyta</taxon>
        <taxon>Magnoliopsida</taxon>
        <taxon>Liliopsida</taxon>
        <taxon>Poales</taxon>
        <taxon>Poaceae</taxon>
        <taxon>PACMAD clade</taxon>
        <taxon>Panicoideae</taxon>
        <taxon>Panicodae</taxon>
        <taxon>Paniceae</taxon>
        <taxon>Panicinae</taxon>
        <taxon>Panicum</taxon>
        <taxon>Panicum sect. Panicum</taxon>
    </lineage>
</organism>
<name>A0A3L6RFC5_PANMI</name>
<feature type="compositionally biased region" description="Basic residues" evidence="1">
    <location>
        <begin position="52"/>
        <end position="62"/>
    </location>
</feature>
<evidence type="ECO:0000313" key="3">
    <source>
        <dbReference type="Proteomes" id="UP000275267"/>
    </source>
</evidence>
<evidence type="ECO:0000256" key="1">
    <source>
        <dbReference type="SAM" id="MobiDB-lite"/>
    </source>
</evidence>
<sequence>MARRLLLSGCLCQATSRRWPSPPIPALCRPSSLPLPAVVGQLRSAAIARSPARNRQRPPTRRVWRERAAAAGSVERGQRLGGRGRRARRRRDPLREGDSGMVEAEEEERKPKRWDGGAWRRGGGGRPVQEFGRRRRRGIERFWILESVIQTGLHKFYLNSRFYITT</sequence>
<gene>
    <name evidence="2" type="ORF">C2845_PM13G12000</name>
</gene>
<dbReference type="AlphaFoldDB" id="A0A3L6RFC5"/>
<dbReference type="Proteomes" id="UP000275267">
    <property type="component" value="Unassembled WGS sequence"/>
</dbReference>
<evidence type="ECO:0000313" key="2">
    <source>
        <dbReference type="EMBL" id="RLN03290.1"/>
    </source>
</evidence>
<dbReference type="EMBL" id="PQIB02000008">
    <property type="protein sequence ID" value="RLN03290.1"/>
    <property type="molecule type" value="Genomic_DNA"/>
</dbReference>
<feature type="compositionally biased region" description="Basic residues" evidence="1">
    <location>
        <begin position="82"/>
        <end position="92"/>
    </location>
</feature>
<protein>
    <submittedName>
        <fullName evidence="2">Uncharacterized protein</fullName>
    </submittedName>
</protein>
<reference evidence="3" key="1">
    <citation type="journal article" date="2019" name="Nat. Commun.">
        <title>The genome of broomcorn millet.</title>
        <authorList>
            <person name="Zou C."/>
            <person name="Miki D."/>
            <person name="Li D."/>
            <person name="Tang Q."/>
            <person name="Xiao L."/>
            <person name="Rajput S."/>
            <person name="Deng P."/>
            <person name="Jia W."/>
            <person name="Huang R."/>
            <person name="Zhang M."/>
            <person name="Sun Y."/>
            <person name="Hu J."/>
            <person name="Fu X."/>
            <person name="Schnable P.S."/>
            <person name="Li F."/>
            <person name="Zhang H."/>
            <person name="Feng B."/>
            <person name="Zhu X."/>
            <person name="Liu R."/>
            <person name="Schnable J.C."/>
            <person name="Zhu J.-K."/>
            <person name="Zhang H."/>
        </authorList>
    </citation>
    <scope>NUCLEOTIDE SEQUENCE [LARGE SCALE GENOMIC DNA]</scope>
</reference>